<reference evidence="2" key="1">
    <citation type="journal article" date="2020" name="Genome Biol.">
        <title>Gamete binning: chromosome-level and haplotype-resolved genome assembly enabled by high-throughput single-cell sequencing of gamete genomes.</title>
        <authorList>
            <person name="Campoy J.A."/>
            <person name="Sun H."/>
            <person name="Goel M."/>
            <person name="Jiao W.-B."/>
            <person name="Folz-Donahue K."/>
            <person name="Wang N."/>
            <person name="Rubio M."/>
            <person name="Liu C."/>
            <person name="Kukat C."/>
            <person name="Ruiz D."/>
            <person name="Huettel B."/>
            <person name="Schneeberger K."/>
        </authorList>
    </citation>
    <scope>NUCLEOTIDE SEQUENCE [LARGE SCALE GENOMIC DNA]</scope>
    <source>
        <strain evidence="2">cv. Rojo Pasion</strain>
    </source>
</reference>
<evidence type="ECO:0000313" key="2">
    <source>
        <dbReference type="Proteomes" id="UP000507245"/>
    </source>
</evidence>
<protein>
    <submittedName>
        <fullName evidence="1">Uncharacterized protein</fullName>
    </submittedName>
</protein>
<dbReference type="EMBL" id="CAEKKB010000003">
    <property type="protein sequence ID" value="CAB4305616.1"/>
    <property type="molecule type" value="Genomic_DNA"/>
</dbReference>
<sequence length="135" mass="15162">MHQILLNVSQKAYCVFESSVGCLGLVGDQEGHTCKIHGMNLILVLAVLVLQRLVGIVGLMELHVLEIELARDWWEITRHIGHMRLQVLEIELRVGSLGMVGDDDEGQSCEFRSMNIAQWLLGFAGHVENKVLEME</sequence>
<proteinExistence type="predicted"/>
<accession>A0A6J5WUZ2</accession>
<keyword evidence="2" id="KW-1185">Reference proteome</keyword>
<name>A0A6J5WUZ2_PRUAR</name>
<gene>
    <name evidence="1" type="ORF">ORAREDHAP_LOCUS23652</name>
</gene>
<evidence type="ECO:0000313" key="1">
    <source>
        <dbReference type="EMBL" id="CAB4305616.1"/>
    </source>
</evidence>
<organism evidence="1 2">
    <name type="scientific">Prunus armeniaca</name>
    <name type="common">Apricot</name>
    <name type="synonym">Armeniaca vulgaris</name>
    <dbReference type="NCBI Taxonomy" id="36596"/>
    <lineage>
        <taxon>Eukaryota</taxon>
        <taxon>Viridiplantae</taxon>
        <taxon>Streptophyta</taxon>
        <taxon>Embryophyta</taxon>
        <taxon>Tracheophyta</taxon>
        <taxon>Spermatophyta</taxon>
        <taxon>Magnoliopsida</taxon>
        <taxon>eudicotyledons</taxon>
        <taxon>Gunneridae</taxon>
        <taxon>Pentapetalae</taxon>
        <taxon>rosids</taxon>
        <taxon>fabids</taxon>
        <taxon>Rosales</taxon>
        <taxon>Rosaceae</taxon>
        <taxon>Amygdaloideae</taxon>
        <taxon>Amygdaleae</taxon>
        <taxon>Prunus</taxon>
    </lineage>
</organism>
<dbReference type="Proteomes" id="UP000507245">
    <property type="component" value="Unassembled WGS sequence"/>
</dbReference>
<dbReference type="AlphaFoldDB" id="A0A6J5WUZ2"/>